<dbReference type="CDD" id="cd00130">
    <property type="entry name" value="PAS"/>
    <property type="match status" value="1"/>
</dbReference>
<feature type="region of interest" description="Disordered" evidence="1">
    <location>
        <begin position="952"/>
        <end position="971"/>
    </location>
</feature>
<dbReference type="InterPro" id="IPR001633">
    <property type="entry name" value="EAL_dom"/>
</dbReference>
<dbReference type="NCBIfam" id="TIGR00254">
    <property type="entry name" value="GGDEF"/>
    <property type="match status" value="1"/>
</dbReference>
<dbReference type="Pfam" id="PF00990">
    <property type="entry name" value="GGDEF"/>
    <property type="match status" value="1"/>
</dbReference>
<evidence type="ECO:0000313" key="6">
    <source>
        <dbReference type="EMBL" id="WPL15894.1"/>
    </source>
</evidence>
<dbReference type="RefSeq" id="WP_328986443.1">
    <property type="nucleotide sequence ID" value="NZ_CP121472.1"/>
</dbReference>
<dbReference type="GO" id="GO:0071111">
    <property type="term" value="F:cyclic-guanylate-specific phosphodiesterase activity"/>
    <property type="evidence" value="ECO:0007669"/>
    <property type="project" value="UniProtKB-EC"/>
</dbReference>
<feature type="domain" description="PAS" evidence="3">
    <location>
        <begin position="407"/>
        <end position="478"/>
    </location>
</feature>
<dbReference type="SMART" id="SM00052">
    <property type="entry name" value="EAL"/>
    <property type="match status" value="1"/>
</dbReference>
<dbReference type="Pfam" id="PF14827">
    <property type="entry name" value="dCache_3"/>
    <property type="match status" value="1"/>
</dbReference>
<dbReference type="SMART" id="SM00091">
    <property type="entry name" value="PAS"/>
    <property type="match status" value="1"/>
</dbReference>
<dbReference type="InterPro" id="IPR013656">
    <property type="entry name" value="PAS_4"/>
</dbReference>
<dbReference type="SUPFAM" id="SSF141868">
    <property type="entry name" value="EAL domain-like"/>
    <property type="match status" value="1"/>
</dbReference>
<evidence type="ECO:0000256" key="2">
    <source>
        <dbReference type="SAM" id="Phobius"/>
    </source>
</evidence>
<dbReference type="SUPFAM" id="SSF55785">
    <property type="entry name" value="PYP-like sensor domain (PAS domain)"/>
    <property type="match status" value="1"/>
</dbReference>
<dbReference type="EC" id="3.1.4.52" evidence="6"/>
<dbReference type="PANTHER" id="PTHR33121:SF23">
    <property type="entry name" value="CYCLIC DI-GMP PHOSPHODIESTERASE PDEB"/>
    <property type="match status" value="1"/>
</dbReference>
<keyword evidence="2" id="KW-1133">Transmembrane helix</keyword>
<feature type="transmembrane region" description="Helical" evidence="2">
    <location>
        <begin position="308"/>
        <end position="329"/>
    </location>
</feature>
<dbReference type="EMBL" id="CP121472">
    <property type="protein sequence ID" value="WPL15894.1"/>
    <property type="molecule type" value="Genomic_DNA"/>
</dbReference>
<evidence type="ECO:0000313" key="7">
    <source>
        <dbReference type="Proteomes" id="UP001432180"/>
    </source>
</evidence>
<dbReference type="CDD" id="cd01949">
    <property type="entry name" value="GGDEF"/>
    <property type="match status" value="1"/>
</dbReference>
<dbReference type="InterPro" id="IPR035965">
    <property type="entry name" value="PAS-like_dom_sf"/>
</dbReference>
<feature type="domain" description="EAL" evidence="4">
    <location>
        <begin position="715"/>
        <end position="968"/>
    </location>
</feature>
<dbReference type="PROSITE" id="PS50887">
    <property type="entry name" value="GGDEF"/>
    <property type="match status" value="1"/>
</dbReference>
<evidence type="ECO:0000256" key="1">
    <source>
        <dbReference type="SAM" id="MobiDB-lite"/>
    </source>
</evidence>
<sequence length="971" mass="107933">MSKPWVSLKWKAVLLPSLLLCLIFLLSSLILAQRLEHAFDATRNEAAARYEREVRSLLGDSAIRLQEIAELLPHMAGIQQALTTADKDALNHAFDTHWPGLQLAHSVEIALLFDDQDDLLLNRSSAEPLGAVLSEAHSWAAAVNRSERPRIELRCPDHCFQFASIPILLSGEHLGVLTLGRSLGESIIGLQESVGKHVGLLIAEPDGLEPDSGPAILRPWRMRVDAIGDAPTNLAMLRSVAQSHPRPTLEREPLRFQWDSRLLELHFFSLTAPSASARSDNVNQNEHFLVVIDDITVDAGTMRNTVRILLMVAMLGLVLGVGTLLLILLRPTDRLKRMAQLLPLLPQQRYTQVRDALVKTKPGMVEDEIDVLEATALQVTDNLERMSGEIDLQQRELLRRMDEIEVERDFSTRLLDTAEVIILTLDADTRIITANRHALKVTEYSTQELRGRPFSNLFLAGYTSQALHSTLQPVLSGQRQLIRHEATLTTKSGSRRDIVWLHSAIRGRGAALLSVGLDVTENLRATESLNWLAAHDPLTGLLNRRRFEEQTDRFLSLLGSNPDHPDHKAALLVLDIDHFRDINEVGGPQTGDRLLRLVAEHIQDFLGQDYPGQPLCARLGGDEFGLLLADTLGRDPRSDAQRLIERLKALNLTADNKAFKVSASIGIALIPEHGAEVSELMAHADAAKIRAKQTGKGLAQVYAQDQSGQPQAHQRLYWRDRIDRALSEDGFRLYYQPLLDIRSRQIHHYEVLIRMLDEDGSIIPPNHFIPIAERSGQIFRIDRFVLEHAVAAQGRYARQGTNIGLSINLSAHAFDDDGLPDLLADKIHEYGADPSRLMFELTETAALSDIKAANQLMNRIRALGCLFALDDFGVGFTSFSYLRELPVDIVKIDGAFVRDLPSDASNQTVVRALVDVARGFGKRTIAEFVDSEETLLLLESFGVDTAQGYHIGKPQPEIARGQNSNPKDGSP</sequence>
<dbReference type="SMART" id="SM00267">
    <property type="entry name" value="GGDEF"/>
    <property type="match status" value="1"/>
</dbReference>
<evidence type="ECO:0000259" key="3">
    <source>
        <dbReference type="PROSITE" id="PS50112"/>
    </source>
</evidence>
<dbReference type="InterPro" id="IPR029150">
    <property type="entry name" value="dCache_3"/>
</dbReference>
<reference evidence="6 7" key="1">
    <citation type="journal article" date="2023" name="Microorganisms">
        <title>Thiorhodovibrio frisius and Trv. litoralis spp. nov., Two Novel Members from a Clade of Fastidious Purple Sulfur Bacteria That Exhibit Unique Red-Shifted Light-Harvesting Capabilities.</title>
        <authorList>
            <person name="Methner A."/>
            <person name="Kuzyk S.B."/>
            <person name="Petersen J."/>
            <person name="Bauer S."/>
            <person name="Brinkmann H."/>
            <person name="Sichau K."/>
            <person name="Wanner G."/>
            <person name="Wolf J."/>
            <person name="Neumann-Schaal M."/>
            <person name="Henke P."/>
            <person name="Tank M."/>
            <person name="Sproer C."/>
            <person name="Bunk B."/>
            <person name="Overmann J."/>
        </authorList>
    </citation>
    <scope>NUCLEOTIDE SEQUENCE [LARGE SCALE GENOMIC DNA]</scope>
    <source>
        <strain evidence="6 7">DSM 6702</strain>
    </source>
</reference>
<dbReference type="PROSITE" id="PS50883">
    <property type="entry name" value="EAL"/>
    <property type="match status" value="1"/>
</dbReference>
<organism evidence="6 7">
    <name type="scientific">Thiorhodovibrio winogradskyi</name>
    <dbReference type="NCBI Taxonomy" id="77007"/>
    <lineage>
        <taxon>Bacteria</taxon>
        <taxon>Pseudomonadati</taxon>
        <taxon>Pseudomonadota</taxon>
        <taxon>Gammaproteobacteria</taxon>
        <taxon>Chromatiales</taxon>
        <taxon>Chromatiaceae</taxon>
        <taxon>Thiorhodovibrio</taxon>
    </lineage>
</organism>
<accession>A0ABZ0S5W1</accession>
<feature type="domain" description="GGDEF" evidence="5">
    <location>
        <begin position="567"/>
        <end position="704"/>
    </location>
</feature>
<gene>
    <name evidence="6" type="primary">gmr_3</name>
    <name evidence="6" type="ORF">Thiowin_00823</name>
</gene>
<evidence type="ECO:0000259" key="4">
    <source>
        <dbReference type="PROSITE" id="PS50883"/>
    </source>
</evidence>
<dbReference type="Gene3D" id="3.20.20.450">
    <property type="entry name" value="EAL domain"/>
    <property type="match status" value="1"/>
</dbReference>
<dbReference type="Gene3D" id="3.30.450.20">
    <property type="entry name" value="PAS domain"/>
    <property type="match status" value="1"/>
</dbReference>
<keyword evidence="7" id="KW-1185">Reference proteome</keyword>
<dbReference type="Proteomes" id="UP001432180">
    <property type="component" value="Chromosome"/>
</dbReference>
<feature type="compositionally biased region" description="Polar residues" evidence="1">
    <location>
        <begin position="961"/>
        <end position="971"/>
    </location>
</feature>
<dbReference type="PANTHER" id="PTHR33121">
    <property type="entry name" value="CYCLIC DI-GMP PHOSPHODIESTERASE PDEF"/>
    <property type="match status" value="1"/>
</dbReference>
<dbReference type="InterPro" id="IPR050706">
    <property type="entry name" value="Cyclic-di-GMP_PDE-like"/>
</dbReference>
<dbReference type="InterPro" id="IPR000160">
    <property type="entry name" value="GGDEF_dom"/>
</dbReference>
<dbReference type="Pfam" id="PF08448">
    <property type="entry name" value="PAS_4"/>
    <property type="match status" value="1"/>
</dbReference>
<dbReference type="CDD" id="cd01948">
    <property type="entry name" value="EAL"/>
    <property type="match status" value="1"/>
</dbReference>
<protein>
    <submittedName>
        <fullName evidence="6">Cyclic di-GMP phosphodiesterase Gmr</fullName>
        <ecNumber evidence="6">3.1.4.52</ecNumber>
    </submittedName>
</protein>
<dbReference type="NCBIfam" id="TIGR00229">
    <property type="entry name" value="sensory_box"/>
    <property type="match status" value="1"/>
</dbReference>
<name>A0ABZ0S5W1_9GAMM</name>
<dbReference type="Pfam" id="PF00563">
    <property type="entry name" value="EAL"/>
    <property type="match status" value="1"/>
</dbReference>
<dbReference type="Gene3D" id="3.30.70.270">
    <property type="match status" value="1"/>
</dbReference>
<keyword evidence="2" id="KW-0812">Transmembrane</keyword>
<keyword evidence="6" id="KW-0378">Hydrolase</keyword>
<dbReference type="InterPro" id="IPR029787">
    <property type="entry name" value="Nucleotide_cyclase"/>
</dbReference>
<dbReference type="PROSITE" id="PS50112">
    <property type="entry name" value="PAS"/>
    <property type="match status" value="1"/>
</dbReference>
<dbReference type="InterPro" id="IPR000014">
    <property type="entry name" value="PAS"/>
</dbReference>
<dbReference type="InterPro" id="IPR035919">
    <property type="entry name" value="EAL_sf"/>
</dbReference>
<dbReference type="InterPro" id="IPR043128">
    <property type="entry name" value="Rev_trsase/Diguanyl_cyclase"/>
</dbReference>
<evidence type="ECO:0000259" key="5">
    <source>
        <dbReference type="PROSITE" id="PS50887"/>
    </source>
</evidence>
<proteinExistence type="predicted"/>
<dbReference type="SUPFAM" id="SSF55073">
    <property type="entry name" value="Nucleotide cyclase"/>
    <property type="match status" value="1"/>
</dbReference>
<keyword evidence="2" id="KW-0472">Membrane</keyword>